<evidence type="ECO:0000313" key="6">
    <source>
        <dbReference type="EMBL" id="MBQ0959006.1"/>
    </source>
</evidence>
<dbReference type="RefSeq" id="WP_210801527.1">
    <property type="nucleotide sequence ID" value="NZ_JAGQDE010000006.1"/>
</dbReference>
<sequence>MRIATAMCALAVALAACSERPASGWAGYVEGEYVHVAAPVAGTLQALEVQAGQTVAAGAPLFRLDAQPATDAAAEAEARRRAAQAQAANTASGRRADEIAVTQAQLAQARSAAERAAAEWQRQQALQREGFVSPQRVDDARAAERQARDRVAELEAALRVARLPARGEEQAAARASADAASAALAQVRWREGQAAQRAPVAGLVAETYYRAGEYVAAGQPVLSLLAPSARVARFWVAETERGALAPGQAVQVRCDGCGAAIAATISRIATAPEYTPPVIYSNGQRQRLVFMVEARATSASDAARLPPGQPIEVSR</sequence>
<evidence type="ECO:0000313" key="7">
    <source>
        <dbReference type="Proteomes" id="UP000678374"/>
    </source>
</evidence>
<accession>A0A941BFQ4</accession>
<dbReference type="GO" id="GO:0030313">
    <property type="term" value="C:cell envelope"/>
    <property type="evidence" value="ECO:0007669"/>
    <property type="project" value="UniProtKB-SubCell"/>
</dbReference>
<feature type="domain" description="YbhG-like alpha-helical hairpin" evidence="5">
    <location>
        <begin position="65"/>
        <end position="187"/>
    </location>
</feature>
<feature type="signal peptide" evidence="4">
    <location>
        <begin position="1"/>
        <end position="18"/>
    </location>
</feature>
<dbReference type="Gene3D" id="1.10.287.470">
    <property type="entry name" value="Helix hairpin bin"/>
    <property type="match status" value="1"/>
</dbReference>
<keyword evidence="4" id="KW-0732">Signal</keyword>
<gene>
    <name evidence="6" type="ORF">KAK06_08540</name>
</gene>
<evidence type="ECO:0000256" key="2">
    <source>
        <dbReference type="ARBA" id="ARBA00023054"/>
    </source>
</evidence>
<proteinExistence type="predicted"/>
<dbReference type="Pfam" id="PF25881">
    <property type="entry name" value="HH_YBHG"/>
    <property type="match status" value="1"/>
</dbReference>
<evidence type="ECO:0000256" key="3">
    <source>
        <dbReference type="SAM" id="Coils"/>
    </source>
</evidence>
<dbReference type="PROSITE" id="PS51257">
    <property type="entry name" value="PROKAR_LIPOPROTEIN"/>
    <property type="match status" value="1"/>
</dbReference>
<dbReference type="PANTHER" id="PTHR32347:SF23">
    <property type="entry name" value="BLL5650 PROTEIN"/>
    <property type="match status" value="1"/>
</dbReference>
<keyword evidence="2 3" id="KW-0175">Coiled coil</keyword>
<comment type="caution">
    <text evidence="6">The sequence shown here is derived from an EMBL/GenBank/DDBJ whole genome shotgun (WGS) entry which is preliminary data.</text>
</comment>
<evidence type="ECO:0000259" key="5">
    <source>
        <dbReference type="Pfam" id="PF25881"/>
    </source>
</evidence>
<organism evidence="6 7">
    <name type="scientific">Ideonella aquatica</name>
    <dbReference type="NCBI Taxonomy" id="2824119"/>
    <lineage>
        <taxon>Bacteria</taxon>
        <taxon>Pseudomonadati</taxon>
        <taxon>Pseudomonadota</taxon>
        <taxon>Betaproteobacteria</taxon>
        <taxon>Burkholderiales</taxon>
        <taxon>Sphaerotilaceae</taxon>
        <taxon>Ideonella</taxon>
    </lineage>
</organism>
<dbReference type="Gene3D" id="2.40.30.170">
    <property type="match status" value="1"/>
</dbReference>
<evidence type="ECO:0000256" key="4">
    <source>
        <dbReference type="SAM" id="SignalP"/>
    </source>
</evidence>
<keyword evidence="7" id="KW-1185">Reference proteome</keyword>
<protein>
    <submittedName>
        <fullName evidence="6">HlyD family efflux transporter periplasmic adaptor subunit</fullName>
    </submittedName>
</protein>
<dbReference type="EMBL" id="JAGQDE010000006">
    <property type="protein sequence ID" value="MBQ0959006.1"/>
    <property type="molecule type" value="Genomic_DNA"/>
</dbReference>
<dbReference type="InterPro" id="IPR050465">
    <property type="entry name" value="UPF0194_transport"/>
</dbReference>
<comment type="subcellular location">
    <subcellularLocation>
        <location evidence="1">Cell envelope</location>
    </subcellularLocation>
</comment>
<dbReference type="InterPro" id="IPR059052">
    <property type="entry name" value="HH_YbhG-like"/>
</dbReference>
<dbReference type="PANTHER" id="PTHR32347">
    <property type="entry name" value="EFFLUX SYSTEM COMPONENT YKNX-RELATED"/>
    <property type="match status" value="1"/>
</dbReference>
<dbReference type="SUPFAM" id="SSF111369">
    <property type="entry name" value="HlyD-like secretion proteins"/>
    <property type="match status" value="1"/>
</dbReference>
<dbReference type="AlphaFoldDB" id="A0A941BFQ4"/>
<evidence type="ECO:0000256" key="1">
    <source>
        <dbReference type="ARBA" id="ARBA00004196"/>
    </source>
</evidence>
<reference evidence="6" key="1">
    <citation type="submission" date="2021-04" db="EMBL/GenBank/DDBJ databases">
        <title>The genome sequence of Ideonella sp. 4Y11.</title>
        <authorList>
            <person name="Liu Y."/>
        </authorList>
    </citation>
    <scope>NUCLEOTIDE SEQUENCE</scope>
    <source>
        <strain evidence="6">4Y11</strain>
    </source>
</reference>
<feature type="coiled-coil region" evidence="3">
    <location>
        <begin position="99"/>
        <end position="157"/>
    </location>
</feature>
<name>A0A941BFQ4_9BURK</name>
<dbReference type="Gene3D" id="2.40.50.100">
    <property type="match status" value="1"/>
</dbReference>
<dbReference type="Proteomes" id="UP000678374">
    <property type="component" value="Unassembled WGS sequence"/>
</dbReference>
<feature type="chain" id="PRO_5038016003" evidence="4">
    <location>
        <begin position="19"/>
        <end position="315"/>
    </location>
</feature>